<dbReference type="InterPro" id="IPR032710">
    <property type="entry name" value="NTF2-like_dom_sf"/>
</dbReference>
<dbReference type="OrthoDB" id="582586at2"/>
<dbReference type="AlphaFoldDB" id="A0A5N0UT51"/>
<dbReference type="Proteomes" id="UP000319769">
    <property type="component" value="Unassembled WGS sequence"/>
</dbReference>
<organism evidence="2 3">
    <name type="scientific">Amycolatopsis acidicola</name>
    <dbReference type="NCBI Taxonomy" id="2596893"/>
    <lineage>
        <taxon>Bacteria</taxon>
        <taxon>Bacillati</taxon>
        <taxon>Actinomycetota</taxon>
        <taxon>Actinomycetes</taxon>
        <taxon>Pseudonocardiales</taxon>
        <taxon>Pseudonocardiaceae</taxon>
        <taxon>Amycolatopsis</taxon>
    </lineage>
</organism>
<comment type="caution">
    <text evidence="2">The sequence shown here is derived from an EMBL/GenBank/DDBJ whole genome shotgun (WGS) entry which is preliminary data.</text>
</comment>
<sequence length="154" mass="17116">MPEISRTGQVLSYASLPGTVRGQEAARVRSPEGEQQPLALEQAAWDATAHGQAVAFYDRLLTANARVFLEDKQFDRRQALADWAPALAFREYRLSGETVVPVTGDLAHLTYQATVTGDQGDCRVHCSSLYVRRDGRWLLTLHQRRPLRAPGPDS</sequence>
<evidence type="ECO:0000313" key="3">
    <source>
        <dbReference type="Proteomes" id="UP000319769"/>
    </source>
</evidence>
<dbReference type="Gene3D" id="3.10.450.50">
    <property type="match status" value="1"/>
</dbReference>
<evidence type="ECO:0000259" key="1">
    <source>
        <dbReference type="Pfam" id="PF14534"/>
    </source>
</evidence>
<name>A0A5N0UT51_9PSEU</name>
<dbReference type="EMBL" id="VMNW02000058">
    <property type="protein sequence ID" value="KAA9155278.1"/>
    <property type="molecule type" value="Genomic_DNA"/>
</dbReference>
<evidence type="ECO:0000313" key="2">
    <source>
        <dbReference type="EMBL" id="KAA9155278.1"/>
    </source>
</evidence>
<accession>A0A5N0UT51</accession>
<feature type="domain" description="DUF4440" evidence="1">
    <location>
        <begin position="39"/>
        <end position="139"/>
    </location>
</feature>
<protein>
    <submittedName>
        <fullName evidence="2">Nuclear transport factor 2 family protein</fullName>
    </submittedName>
</protein>
<proteinExistence type="predicted"/>
<dbReference type="Pfam" id="PF14534">
    <property type="entry name" value="DUF4440"/>
    <property type="match status" value="1"/>
</dbReference>
<gene>
    <name evidence="2" type="ORF">FPZ12_030115</name>
</gene>
<keyword evidence="3" id="KW-1185">Reference proteome</keyword>
<dbReference type="InterPro" id="IPR027843">
    <property type="entry name" value="DUF4440"/>
</dbReference>
<reference evidence="2" key="1">
    <citation type="submission" date="2019-09" db="EMBL/GenBank/DDBJ databases">
        <authorList>
            <person name="Teo W.F.A."/>
            <person name="Duangmal K."/>
        </authorList>
    </citation>
    <scope>NUCLEOTIDE SEQUENCE [LARGE SCALE GENOMIC DNA]</scope>
    <source>
        <strain evidence="2">K81G1</strain>
    </source>
</reference>
<dbReference type="SUPFAM" id="SSF54427">
    <property type="entry name" value="NTF2-like"/>
    <property type="match status" value="1"/>
</dbReference>